<keyword evidence="4" id="KW-1185">Reference proteome</keyword>
<dbReference type="SUPFAM" id="SSF51905">
    <property type="entry name" value="FAD/NAD(P)-binding domain"/>
    <property type="match status" value="1"/>
</dbReference>
<dbReference type="GO" id="GO:0016491">
    <property type="term" value="F:oxidoreductase activity"/>
    <property type="evidence" value="ECO:0007669"/>
    <property type="project" value="UniProtKB-KW"/>
</dbReference>
<dbReference type="EMBL" id="JFKB01000012">
    <property type="protein sequence ID" value="OSQ46209.1"/>
    <property type="molecule type" value="Genomic_DNA"/>
</dbReference>
<dbReference type="Gene3D" id="3.50.50.60">
    <property type="entry name" value="FAD/NAD(P)-binding domain"/>
    <property type="match status" value="2"/>
</dbReference>
<evidence type="ECO:0000313" key="3">
    <source>
        <dbReference type="EMBL" id="OSQ46209.1"/>
    </source>
</evidence>
<protein>
    <recommendedName>
        <fullName evidence="2">FAD dependent oxidoreductase domain-containing protein</fullName>
    </recommendedName>
</protein>
<dbReference type="InterPro" id="IPR036188">
    <property type="entry name" value="FAD/NAD-bd_sf"/>
</dbReference>
<dbReference type="SUPFAM" id="SSF54373">
    <property type="entry name" value="FAD-linked reductases, C-terminal domain"/>
    <property type="match status" value="1"/>
</dbReference>
<evidence type="ECO:0000313" key="4">
    <source>
        <dbReference type="Proteomes" id="UP000193396"/>
    </source>
</evidence>
<feature type="domain" description="FAD dependent oxidoreductase" evidence="2">
    <location>
        <begin position="4"/>
        <end position="392"/>
    </location>
</feature>
<organism evidence="3 4">
    <name type="scientific">Thalassospira alkalitolerans</name>
    <dbReference type="NCBI Taxonomy" id="1293890"/>
    <lineage>
        <taxon>Bacteria</taxon>
        <taxon>Pseudomonadati</taxon>
        <taxon>Pseudomonadota</taxon>
        <taxon>Alphaproteobacteria</taxon>
        <taxon>Rhodospirillales</taxon>
        <taxon>Thalassospiraceae</taxon>
        <taxon>Thalassospira</taxon>
    </lineage>
</organism>
<dbReference type="GO" id="GO:0005737">
    <property type="term" value="C:cytoplasm"/>
    <property type="evidence" value="ECO:0007669"/>
    <property type="project" value="TreeGrafter"/>
</dbReference>
<evidence type="ECO:0000256" key="1">
    <source>
        <dbReference type="ARBA" id="ARBA00023002"/>
    </source>
</evidence>
<gene>
    <name evidence="3" type="ORF">TALK_16485</name>
</gene>
<dbReference type="RefSeq" id="WP_085620243.1">
    <property type="nucleotide sequence ID" value="NZ_JBLXCG010000016.1"/>
</dbReference>
<name>A0A1Y2L878_9PROT</name>
<keyword evidence="1" id="KW-0560">Oxidoreductase</keyword>
<dbReference type="AlphaFoldDB" id="A0A1Y2L878"/>
<dbReference type="Proteomes" id="UP000193396">
    <property type="component" value="Unassembled WGS sequence"/>
</dbReference>
<dbReference type="OrthoDB" id="9805337at2"/>
<dbReference type="InterPro" id="IPR006076">
    <property type="entry name" value="FAD-dep_OxRdtase"/>
</dbReference>
<dbReference type="Pfam" id="PF01266">
    <property type="entry name" value="DAO"/>
    <property type="match status" value="1"/>
</dbReference>
<evidence type="ECO:0000259" key="2">
    <source>
        <dbReference type="Pfam" id="PF01266"/>
    </source>
</evidence>
<comment type="caution">
    <text evidence="3">The sequence shown here is derived from an EMBL/GenBank/DDBJ whole genome shotgun (WGS) entry which is preliminary data.</text>
</comment>
<proteinExistence type="predicted"/>
<dbReference type="PRINTS" id="PR00411">
    <property type="entry name" value="PNDRDTASEI"/>
</dbReference>
<accession>A0A1Y2L878</accession>
<dbReference type="PANTHER" id="PTHR13847">
    <property type="entry name" value="SARCOSINE DEHYDROGENASE-RELATED"/>
    <property type="match status" value="1"/>
</dbReference>
<dbReference type="STRING" id="1293890.TALK_16485"/>
<dbReference type="PANTHER" id="PTHR13847:SF289">
    <property type="entry name" value="GLYCINE OXIDASE"/>
    <property type="match status" value="1"/>
</dbReference>
<sequence length="412" mass="44477">MSADVMVLGAGLVGIFTALNLAQQGQKVVLIDRGEPGQEASSGNAGVISPWSIAPGCAPGVWRKLPGMLLGADKPLNVQAGFWPKMVPWGTRFLLNGTEKKYRKTANAMYDLCRPSVTLYKDWLALVGHAKLITDSYYIHAFRHQNNANLDALDYAIRAEKGAEMQLVGRIGLAEVEPALAPIYDAAILIKGQARLLSPGRVGTVLAEYACRLGVEIQCADIGQVSREGGDWQAIGQGRVFRASKLVVCAGVWSEKLLRKTGLHIPLVAERGYHLEIPSGHISLNHSVMDMAGKIVASSMRGGLRLAGAAEFAAIDAPPSEWRESLLRRQAARMLPDLDLFHARFWMGSRPSLPDSLPIIGALSPSEGLFGAFGHAHQGVMMAPMTGKVLTDVILGKKPSIDMSPYHPMRFS</sequence>
<dbReference type="Gene3D" id="3.30.9.10">
    <property type="entry name" value="D-Amino Acid Oxidase, subunit A, domain 2"/>
    <property type="match status" value="1"/>
</dbReference>
<reference evidence="3 4" key="1">
    <citation type="submission" date="2014-03" db="EMBL/GenBank/DDBJ databases">
        <title>The draft genome sequence of Thalassospira alkalitolerans JCM 18968.</title>
        <authorList>
            <person name="Lai Q."/>
            <person name="Shao Z."/>
        </authorList>
    </citation>
    <scope>NUCLEOTIDE SEQUENCE [LARGE SCALE GENOMIC DNA]</scope>
    <source>
        <strain evidence="3 4">JCM 18968</strain>
    </source>
</reference>